<accession>A0A6A6YCD2</accession>
<evidence type="ECO:0000313" key="2">
    <source>
        <dbReference type="Proteomes" id="UP000504636"/>
    </source>
</evidence>
<dbReference type="RefSeq" id="XP_033573450.1">
    <property type="nucleotide sequence ID" value="XM_033729072.1"/>
</dbReference>
<reference evidence="3" key="3">
    <citation type="submission" date="2025-04" db="UniProtKB">
        <authorList>
            <consortium name="RefSeq"/>
        </authorList>
    </citation>
    <scope>IDENTIFICATION</scope>
    <source>
        <strain evidence="3">CBS 304.34</strain>
    </source>
</reference>
<name>A0A6A6YCD2_9PEZI</name>
<dbReference type="EMBL" id="MU003707">
    <property type="protein sequence ID" value="KAF2806486.1"/>
    <property type="molecule type" value="Genomic_DNA"/>
</dbReference>
<sequence>MASESSQEQGPCALPTFLEIANAFGLSDETELLDLMTTEPVRDSDVEINTNFLDAYAIFRDLCLPRQSTLKDAAGPGLWDVYIELDRSGHRKESQYGRETRHDDYIYSVTEHYARFMFVMMEAWDSAFLDLLLLDDTARWNWLLQHEDQQNVALEKFYDLIERIRYHYYDGSG</sequence>
<dbReference type="AlphaFoldDB" id="A0A6A6YCD2"/>
<organism evidence="1">
    <name type="scientific">Mytilinidion resinicola</name>
    <dbReference type="NCBI Taxonomy" id="574789"/>
    <lineage>
        <taxon>Eukaryota</taxon>
        <taxon>Fungi</taxon>
        <taxon>Dikarya</taxon>
        <taxon>Ascomycota</taxon>
        <taxon>Pezizomycotina</taxon>
        <taxon>Dothideomycetes</taxon>
        <taxon>Pleosporomycetidae</taxon>
        <taxon>Mytilinidiales</taxon>
        <taxon>Mytilinidiaceae</taxon>
        <taxon>Mytilinidion</taxon>
    </lineage>
</organism>
<reference evidence="1 3" key="1">
    <citation type="journal article" date="2020" name="Stud. Mycol.">
        <title>101 Dothideomycetes genomes: a test case for predicting lifestyles and emergence of pathogens.</title>
        <authorList>
            <person name="Haridas S."/>
            <person name="Albert R."/>
            <person name="Binder M."/>
            <person name="Bloem J."/>
            <person name="Labutti K."/>
            <person name="Salamov A."/>
            <person name="Andreopoulos B."/>
            <person name="Baker S."/>
            <person name="Barry K."/>
            <person name="Bills G."/>
            <person name="Bluhm B."/>
            <person name="Cannon C."/>
            <person name="Castanera R."/>
            <person name="Culley D."/>
            <person name="Daum C."/>
            <person name="Ezra D."/>
            <person name="Gonzalez J."/>
            <person name="Henrissat B."/>
            <person name="Kuo A."/>
            <person name="Liang C."/>
            <person name="Lipzen A."/>
            <person name="Lutzoni F."/>
            <person name="Magnuson J."/>
            <person name="Mondo S."/>
            <person name="Nolan M."/>
            <person name="Ohm R."/>
            <person name="Pangilinan J."/>
            <person name="Park H.-J."/>
            <person name="Ramirez L."/>
            <person name="Alfaro M."/>
            <person name="Sun H."/>
            <person name="Tritt A."/>
            <person name="Yoshinaga Y."/>
            <person name="Zwiers L.-H."/>
            <person name="Turgeon B."/>
            <person name="Goodwin S."/>
            <person name="Spatafora J."/>
            <person name="Crous P."/>
            <person name="Grigoriev I."/>
        </authorList>
    </citation>
    <scope>NUCLEOTIDE SEQUENCE</scope>
    <source>
        <strain evidence="1 3">CBS 304.34</strain>
    </source>
</reference>
<reference evidence="3" key="2">
    <citation type="submission" date="2020-04" db="EMBL/GenBank/DDBJ databases">
        <authorList>
            <consortium name="NCBI Genome Project"/>
        </authorList>
    </citation>
    <scope>NUCLEOTIDE SEQUENCE</scope>
    <source>
        <strain evidence="3">CBS 304.34</strain>
    </source>
</reference>
<gene>
    <name evidence="1 3" type="ORF">BDZ99DRAFT_96026</name>
</gene>
<evidence type="ECO:0000313" key="3">
    <source>
        <dbReference type="RefSeq" id="XP_033573450.1"/>
    </source>
</evidence>
<proteinExistence type="predicted"/>
<evidence type="ECO:0000313" key="1">
    <source>
        <dbReference type="EMBL" id="KAF2806486.1"/>
    </source>
</evidence>
<dbReference type="Proteomes" id="UP000504636">
    <property type="component" value="Unplaced"/>
</dbReference>
<dbReference type="GeneID" id="54469965"/>
<protein>
    <submittedName>
        <fullName evidence="1 3">Uncharacterized protein</fullName>
    </submittedName>
</protein>
<dbReference type="OrthoDB" id="10507384at2759"/>
<keyword evidence="2" id="KW-1185">Reference proteome</keyword>